<dbReference type="Gene3D" id="3.40.710.10">
    <property type="entry name" value="DD-peptidase/beta-lactamase superfamily"/>
    <property type="match status" value="1"/>
</dbReference>
<dbReference type="InterPro" id="IPR001466">
    <property type="entry name" value="Beta-lactam-related"/>
</dbReference>
<feature type="domain" description="Beta-lactamase-related" evidence="2">
    <location>
        <begin position="7"/>
        <end position="336"/>
    </location>
</feature>
<dbReference type="InterPro" id="IPR012338">
    <property type="entry name" value="Beta-lactam/transpept-like"/>
</dbReference>
<sequence length="351" mass="37410">MSAGVQAILEQARDQRMFSAAAWSYGSGEQILGRGTIGTLSWGGPDADAHTLWDLASVTKPIVGLAVMSLVESGMLLLEDTIGQHLPAFAHSDKANLTIRQLLTHTSGIPGQIPLYRWCSTPAQLVDAIRDVPVAFAPGSNVTYSSQGFILLGLIAEAVSGQSLDQLVAHQVTRPAGMMETRFLLPADLQQHAAATEECPWRGRLVQGTVHDENAEVLGGIAGHAGLFASLADVESLGQVLCRGGVGPHGRLLSPAGLVQMIEPATDHLPLRRGLAWQGRDPENSPAGDLLGVRAYGHTGFTGTSLWIDPDLGIYIVLLTNRVHPSRAGEDFARVRRLVHNEAARDATTNR</sequence>
<dbReference type="InterPro" id="IPR050789">
    <property type="entry name" value="Diverse_Enzym_Activities"/>
</dbReference>
<reference evidence="3" key="1">
    <citation type="submission" date="2021-01" db="EMBL/GenBank/DDBJ databases">
        <title>Whole genome shotgun sequence of Rugosimonospora africana NBRC 104875.</title>
        <authorList>
            <person name="Komaki H."/>
            <person name="Tamura T."/>
        </authorList>
    </citation>
    <scope>NUCLEOTIDE SEQUENCE</scope>
    <source>
        <strain evidence="3">NBRC 104875</strain>
    </source>
</reference>
<dbReference type="RefSeq" id="WP_203920287.1">
    <property type="nucleotide sequence ID" value="NZ_BONZ01000045.1"/>
</dbReference>
<dbReference type="PANTHER" id="PTHR43283">
    <property type="entry name" value="BETA-LACTAMASE-RELATED"/>
    <property type="match status" value="1"/>
</dbReference>
<comment type="caution">
    <text evidence="3">The sequence shown here is derived from an EMBL/GenBank/DDBJ whole genome shotgun (WGS) entry which is preliminary data.</text>
</comment>
<dbReference type="Pfam" id="PF00144">
    <property type="entry name" value="Beta-lactamase"/>
    <property type="match status" value="1"/>
</dbReference>
<keyword evidence="4" id="KW-1185">Reference proteome</keyword>
<dbReference type="EMBL" id="BONZ01000045">
    <property type="protein sequence ID" value="GIH16721.1"/>
    <property type="molecule type" value="Genomic_DNA"/>
</dbReference>
<dbReference type="PANTHER" id="PTHR43283:SF11">
    <property type="entry name" value="BETA-LACTAMASE-RELATED DOMAIN-CONTAINING PROTEIN"/>
    <property type="match status" value="1"/>
</dbReference>
<name>A0A8J3VSL1_9ACTN</name>
<dbReference type="SUPFAM" id="SSF56601">
    <property type="entry name" value="beta-lactamase/transpeptidase-like"/>
    <property type="match status" value="1"/>
</dbReference>
<gene>
    <name evidence="3" type="ORF">Raf01_48930</name>
</gene>
<dbReference type="Proteomes" id="UP000642748">
    <property type="component" value="Unassembled WGS sequence"/>
</dbReference>
<dbReference type="AlphaFoldDB" id="A0A8J3VSL1"/>
<evidence type="ECO:0000256" key="1">
    <source>
        <dbReference type="ARBA" id="ARBA00022801"/>
    </source>
</evidence>
<evidence type="ECO:0000259" key="2">
    <source>
        <dbReference type="Pfam" id="PF00144"/>
    </source>
</evidence>
<evidence type="ECO:0000313" key="4">
    <source>
        <dbReference type="Proteomes" id="UP000642748"/>
    </source>
</evidence>
<proteinExistence type="predicted"/>
<accession>A0A8J3VSL1</accession>
<organism evidence="3 4">
    <name type="scientific">Rugosimonospora africana</name>
    <dbReference type="NCBI Taxonomy" id="556532"/>
    <lineage>
        <taxon>Bacteria</taxon>
        <taxon>Bacillati</taxon>
        <taxon>Actinomycetota</taxon>
        <taxon>Actinomycetes</taxon>
        <taxon>Micromonosporales</taxon>
        <taxon>Micromonosporaceae</taxon>
        <taxon>Rugosimonospora</taxon>
    </lineage>
</organism>
<protein>
    <submittedName>
        <fullName evidence="3">Esterase</fullName>
    </submittedName>
</protein>
<evidence type="ECO:0000313" key="3">
    <source>
        <dbReference type="EMBL" id="GIH16721.1"/>
    </source>
</evidence>
<keyword evidence="1" id="KW-0378">Hydrolase</keyword>
<dbReference type="GO" id="GO:0016787">
    <property type="term" value="F:hydrolase activity"/>
    <property type="evidence" value="ECO:0007669"/>
    <property type="project" value="UniProtKB-KW"/>
</dbReference>